<dbReference type="EMBL" id="BJYS01000025">
    <property type="protein sequence ID" value="GEO05592.1"/>
    <property type="molecule type" value="Genomic_DNA"/>
</dbReference>
<reference evidence="1 2" key="1">
    <citation type="submission" date="2019-07" db="EMBL/GenBank/DDBJ databases">
        <title>Whole genome shotgun sequence of Adhaeribacter aerolatus NBRC 106133.</title>
        <authorList>
            <person name="Hosoyama A."/>
            <person name="Uohara A."/>
            <person name="Ohji S."/>
            <person name="Ichikawa N."/>
        </authorList>
    </citation>
    <scope>NUCLEOTIDE SEQUENCE [LARGE SCALE GENOMIC DNA]</scope>
    <source>
        <strain evidence="1 2">NBRC 106133</strain>
    </source>
</reference>
<evidence type="ECO:0000313" key="1">
    <source>
        <dbReference type="EMBL" id="GEO05592.1"/>
    </source>
</evidence>
<keyword evidence="2" id="KW-1185">Reference proteome</keyword>
<organism evidence="1 2">
    <name type="scientific">Adhaeribacter aerolatus</name>
    <dbReference type="NCBI Taxonomy" id="670289"/>
    <lineage>
        <taxon>Bacteria</taxon>
        <taxon>Pseudomonadati</taxon>
        <taxon>Bacteroidota</taxon>
        <taxon>Cytophagia</taxon>
        <taxon>Cytophagales</taxon>
        <taxon>Hymenobacteraceae</taxon>
        <taxon>Adhaeribacter</taxon>
    </lineage>
</organism>
<sequence>MNYSSSSRIVTDCGKEFELNNLEVIGNGSLNSNENYTYTIYKAPTQEFIQKKSFYNPSMNHTSINYQLIPETVVKHYTSTY</sequence>
<evidence type="ECO:0000313" key="2">
    <source>
        <dbReference type="Proteomes" id="UP000321532"/>
    </source>
</evidence>
<proteinExistence type="predicted"/>
<protein>
    <submittedName>
        <fullName evidence="1">Uncharacterized protein</fullName>
    </submittedName>
</protein>
<name>A0A512B0W6_9BACT</name>
<dbReference type="Proteomes" id="UP000321532">
    <property type="component" value="Unassembled WGS sequence"/>
</dbReference>
<comment type="caution">
    <text evidence="1">The sequence shown here is derived from an EMBL/GenBank/DDBJ whole genome shotgun (WGS) entry which is preliminary data.</text>
</comment>
<gene>
    <name evidence="1" type="ORF">AAE02nite_32560</name>
</gene>
<dbReference type="AlphaFoldDB" id="A0A512B0W6"/>
<accession>A0A512B0W6</accession>